<evidence type="ECO:0000256" key="4">
    <source>
        <dbReference type="SAM" id="MobiDB-lite"/>
    </source>
</evidence>
<keyword evidence="2" id="KW-1015">Disulfide bond</keyword>
<accession>A0A9W6WWJ3</accession>
<comment type="subcellular location">
    <subcellularLocation>
        <location evidence="3">Mitochondrion</location>
    </subcellularLocation>
</comment>
<dbReference type="AlphaFoldDB" id="A0A9W6WWJ3"/>
<evidence type="ECO:0000256" key="2">
    <source>
        <dbReference type="ARBA" id="ARBA00023157"/>
    </source>
</evidence>
<evidence type="ECO:0000313" key="5">
    <source>
        <dbReference type="EMBL" id="GMF20203.1"/>
    </source>
</evidence>
<sequence>MGRLCLATDGRVPALQEIKALLECHENNPYAKFFGACGEIKTALDWCFKAEKMRIRDENFKHAKASDAYVKQKMQERRDRVAAEEKAKREAKAAAAN</sequence>
<evidence type="ECO:0000256" key="1">
    <source>
        <dbReference type="ARBA" id="ARBA00007347"/>
    </source>
</evidence>
<organism evidence="5 6">
    <name type="scientific">Phytophthora lilii</name>
    <dbReference type="NCBI Taxonomy" id="2077276"/>
    <lineage>
        <taxon>Eukaryota</taxon>
        <taxon>Sar</taxon>
        <taxon>Stramenopiles</taxon>
        <taxon>Oomycota</taxon>
        <taxon>Peronosporomycetes</taxon>
        <taxon>Peronosporales</taxon>
        <taxon>Peronosporaceae</taxon>
        <taxon>Phytophthora</taxon>
    </lineage>
</organism>
<proteinExistence type="inferred from homology"/>
<keyword evidence="6" id="KW-1185">Reference proteome</keyword>
<evidence type="ECO:0000313" key="6">
    <source>
        <dbReference type="Proteomes" id="UP001165083"/>
    </source>
</evidence>
<protein>
    <recommendedName>
        <fullName evidence="3">COX assembly mitochondrial protein</fullName>
    </recommendedName>
</protein>
<name>A0A9W6WWJ3_9STRA</name>
<keyword evidence="3" id="KW-0496">Mitochondrion</keyword>
<dbReference type="OrthoDB" id="532630at2759"/>
<dbReference type="GO" id="GO:0005739">
    <property type="term" value="C:mitochondrion"/>
    <property type="evidence" value="ECO:0007669"/>
    <property type="project" value="UniProtKB-SubCell"/>
</dbReference>
<dbReference type="EMBL" id="BSXW01000368">
    <property type="protein sequence ID" value="GMF20203.1"/>
    <property type="molecule type" value="Genomic_DNA"/>
</dbReference>
<comment type="similarity">
    <text evidence="1 3">Belongs to the CMC family.</text>
</comment>
<dbReference type="Proteomes" id="UP001165083">
    <property type="component" value="Unassembled WGS sequence"/>
</dbReference>
<comment type="caution">
    <text evidence="5">The sequence shown here is derived from an EMBL/GenBank/DDBJ whole genome shotgun (WGS) entry which is preliminary data.</text>
</comment>
<gene>
    <name evidence="5" type="ORF">Plil01_000782400</name>
</gene>
<reference evidence="5" key="1">
    <citation type="submission" date="2023-04" db="EMBL/GenBank/DDBJ databases">
        <title>Phytophthora lilii NBRC 32176.</title>
        <authorList>
            <person name="Ichikawa N."/>
            <person name="Sato H."/>
            <person name="Tonouchi N."/>
        </authorList>
    </citation>
    <scope>NUCLEOTIDE SEQUENCE</scope>
    <source>
        <strain evidence="5">NBRC 32176</strain>
    </source>
</reference>
<dbReference type="Pfam" id="PF08583">
    <property type="entry name" value="Cmc1"/>
    <property type="match status" value="1"/>
</dbReference>
<evidence type="ECO:0000256" key="3">
    <source>
        <dbReference type="RuleBase" id="RU364104"/>
    </source>
</evidence>
<feature type="region of interest" description="Disordered" evidence="4">
    <location>
        <begin position="77"/>
        <end position="97"/>
    </location>
</feature>
<dbReference type="InterPro" id="IPR013892">
    <property type="entry name" value="Cyt_c_biogenesis_Cmc1-like"/>
</dbReference>